<keyword evidence="1" id="KW-0812">Transmembrane</keyword>
<reference evidence="2" key="1">
    <citation type="journal article" date="2015" name="Nature">
        <title>Complex archaea that bridge the gap between prokaryotes and eukaryotes.</title>
        <authorList>
            <person name="Spang A."/>
            <person name="Saw J.H."/>
            <person name="Jorgensen S.L."/>
            <person name="Zaremba-Niedzwiedzka K."/>
            <person name="Martijn J."/>
            <person name="Lind A.E."/>
            <person name="van Eijk R."/>
            <person name="Schleper C."/>
            <person name="Guy L."/>
            <person name="Ettema T.J."/>
        </authorList>
    </citation>
    <scope>NUCLEOTIDE SEQUENCE</scope>
</reference>
<dbReference type="AlphaFoldDB" id="A0A0F9FUE2"/>
<gene>
    <name evidence="2" type="ORF">LCGC14_1910280</name>
</gene>
<organism evidence="2">
    <name type="scientific">marine sediment metagenome</name>
    <dbReference type="NCBI Taxonomy" id="412755"/>
    <lineage>
        <taxon>unclassified sequences</taxon>
        <taxon>metagenomes</taxon>
        <taxon>ecological metagenomes</taxon>
    </lineage>
</organism>
<proteinExistence type="predicted"/>
<sequence length="79" mass="8932">MDLTIIISVFGTISVTGIFWGGYKLGTIETRIKNHEALATHEASRKIFIPRTEMDSKLTAITSDIKEIKEDIRIIRNGR</sequence>
<name>A0A0F9FUE2_9ZZZZ</name>
<evidence type="ECO:0000313" key="2">
    <source>
        <dbReference type="EMBL" id="KKL89878.1"/>
    </source>
</evidence>
<protein>
    <submittedName>
        <fullName evidence="2">Uncharacterized protein</fullName>
    </submittedName>
</protein>
<dbReference type="EMBL" id="LAZR01020164">
    <property type="protein sequence ID" value="KKL89878.1"/>
    <property type="molecule type" value="Genomic_DNA"/>
</dbReference>
<evidence type="ECO:0000256" key="1">
    <source>
        <dbReference type="SAM" id="Phobius"/>
    </source>
</evidence>
<keyword evidence="1" id="KW-0472">Membrane</keyword>
<feature type="transmembrane region" description="Helical" evidence="1">
    <location>
        <begin position="6"/>
        <end position="23"/>
    </location>
</feature>
<keyword evidence="1" id="KW-1133">Transmembrane helix</keyword>
<comment type="caution">
    <text evidence="2">The sequence shown here is derived from an EMBL/GenBank/DDBJ whole genome shotgun (WGS) entry which is preliminary data.</text>
</comment>
<accession>A0A0F9FUE2</accession>